<feature type="region of interest" description="Disordered" evidence="1">
    <location>
        <begin position="169"/>
        <end position="204"/>
    </location>
</feature>
<name>A0A3S1B2B1_ELYCH</name>
<evidence type="ECO:0000313" key="2">
    <source>
        <dbReference type="EMBL" id="RUS74362.1"/>
    </source>
</evidence>
<evidence type="ECO:0000256" key="1">
    <source>
        <dbReference type="SAM" id="MobiDB-lite"/>
    </source>
</evidence>
<keyword evidence="3" id="KW-1185">Reference proteome</keyword>
<evidence type="ECO:0000313" key="3">
    <source>
        <dbReference type="Proteomes" id="UP000271974"/>
    </source>
</evidence>
<feature type="compositionally biased region" description="Basic and acidic residues" evidence="1">
    <location>
        <begin position="12"/>
        <end position="22"/>
    </location>
</feature>
<organism evidence="2 3">
    <name type="scientific">Elysia chlorotica</name>
    <name type="common">Eastern emerald elysia</name>
    <name type="synonym">Sea slug</name>
    <dbReference type="NCBI Taxonomy" id="188477"/>
    <lineage>
        <taxon>Eukaryota</taxon>
        <taxon>Metazoa</taxon>
        <taxon>Spiralia</taxon>
        <taxon>Lophotrochozoa</taxon>
        <taxon>Mollusca</taxon>
        <taxon>Gastropoda</taxon>
        <taxon>Heterobranchia</taxon>
        <taxon>Euthyneura</taxon>
        <taxon>Panpulmonata</taxon>
        <taxon>Sacoglossa</taxon>
        <taxon>Placobranchoidea</taxon>
        <taxon>Plakobranchidae</taxon>
        <taxon>Elysia</taxon>
    </lineage>
</organism>
<accession>A0A3S1B2B1</accession>
<feature type="compositionally biased region" description="Acidic residues" evidence="1">
    <location>
        <begin position="175"/>
        <end position="190"/>
    </location>
</feature>
<proteinExistence type="predicted"/>
<protein>
    <submittedName>
        <fullName evidence="2">Uncharacterized protein</fullName>
    </submittedName>
</protein>
<feature type="non-terminal residue" evidence="2">
    <location>
        <position position="1"/>
    </location>
</feature>
<gene>
    <name evidence="2" type="ORF">EGW08_017871</name>
</gene>
<comment type="caution">
    <text evidence="2">The sequence shown here is derived from an EMBL/GenBank/DDBJ whole genome shotgun (WGS) entry which is preliminary data.</text>
</comment>
<reference evidence="2 3" key="1">
    <citation type="submission" date="2019-01" db="EMBL/GenBank/DDBJ databases">
        <title>A draft genome assembly of the solar-powered sea slug Elysia chlorotica.</title>
        <authorList>
            <person name="Cai H."/>
            <person name="Li Q."/>
            <person name="Fang X."/>
            <person name="Li J."/>
            <person name="Curtis N.E."/>
            <person name="Altenburger A."/>
            <person name="Shibata T."/>
            <person name="Feng M."/>
            <person name="Maeda T."/>
            <person name="Schwartz J.A."/>
            <person name="Shigenobu S."/>
            <person name="Lundholm N."/>
            <person name="Nishiyama T."/>
            <person name="Yang H."/>
            <person name="Hasebe M."/>
            <person name="Li S."/>
            <person name="Pierce S.K."/>
            <person name="Wang J."/>
        </authorList>
    </citation>
    <scope>NUCLEOTIDE SEQUENCE [LARGE SCALE GENOMIC DNA]</scope>
    <source>
        <strain evidence="2">EC2010</strain>
        <tissue evidence="2">Whole organism of an adult</tissue>
    </source>
</reference>
<dbReference type="EMBL" id="RQTK01000838">
    <property type="protein sequence ID" value="RUS74362.1"/>
    <property type="molecule type" value="Genomic_DNA"/>
</dbReference>
<dbReference type="Proteomes" id="UP000271974">
    <property type="component" value="Unassembled WGS sequence"/>
</dbReference>
<dbReference type="AlphaFoldDB" id="A0A3S1B2B1"/>
<feature type="region of interest" description="Disordered" evidence="1">
    <location>
        <begin position="1"/>
        <end position="29"/>
    </location>
</feature>
<sequence>AAPAQVLQVGHQDQDRQEEQRDPGLPGLHYPWADVVHDEQHPDVRPDAPHARHHEHAELLCIGKGRDAVDAHGGDDEHVEGGAADDGERSQRVCGLLIVQARDGLHHGKQDLRGGRAERHQRQVGHRLVPDQHLGRTTYLSLHHFIFLRVPLADGSLSRCNHLYTAHEDVRGNGDTDEEVEESDAVEEAPEPLGPKILCWQQQP</sequence>